<dbReference type="RefSeq" id="XP_019620079.1">
    <property type="nucleotide sequence ID" value="XM_019764520.1"/>
</dbReference>
<dbReference type="Pfam" id="PF00084">
    <property type="entry name" value="Sushi"/>
    <property type="match status" value="1"/>
</dbReference>
<evidence type="ECO:0000256" key="8">
    <source>
        <dbReference type="ARBA" id="ARBA00023157"/>
    </source>
</evidence>
<dbReference type="InterPro" id="IPR000436">
    <property type="entry name" value="Sushi_SCR_CCP_dom"/>
</dbReference>
<feature type="signal peptide" evidence="11">
    <location>
        <begin position="1"/>
        <end position="22"/>
    </location>
</feature>
<dbReference type="PANTHER" id="PTHR24252">
    <property type="entry name" value="ACROSIN-RELATED"/>
    <property type="match status" value="1"/>
</dbReference>
<evidence type="ECO:0000259" key="13">
    <source>
        <dbReference type="PROSITE" id="PS50923"/>
    </source>
</evidence>
<evidence type="ECO:0000256" key="5">
    <source>
        <dbReference type="ARBA" id="ARBA00022801"/>
    </source>
</evidence>
<feature type="domain" description="Chitin-binding type-2" evidence="14">
    <location>
        <begin position="34"/>
        <end position="92"/>
    </location>
</feature>
<dbReference type="Proteomes" id="UP000515135">
    <property type="component" value="Unplaced"/>
</dbReference>
<dbReference type="GO" id="GO:0004252">
    <property type="term" value="F:serine-type endopeptidase activity"/>
    <property type="evidence" value="ECO:0007669"/>
    <property type="project" value="InterPro"/>
</dbReference>
<keyword evidence="4 11" id="KW-0732">Signal</keyword>
<evidence type="ECO:0000256" key="2">
    <source>
        <dbReference type="ARBA" id="ARBA00012729"/>
    </source>
</evidence>
<dbReference type="PROSITE" id="PS00135">
    <property type="entry name" value="TRYPSIN_SER"/>
    <property type="match status" value="1"/>
</dbReference>
<keyword evidence="7" id="KW-0146">Chitin degradation</keyword>
<dbReference type="SUPFAM" id="SSF57535">
    <property type="entry name" value="Complement control module/SCR domain"/>
    <property type="match status" value="1"/>
</dbReference>
<dbReference type="InterPro" id="IPR043504">
    <property type="entry name" value="Peptidase_S1_PA_chymotrypsin"/>
</dbReference>
<dbReference type="InterPro" id="IPR002557">
    <property type="entry name" value="Chitin-bd_dom"/>
</dbReference>
<dbReference type="Gene3D" id="2.170.140.10">
    <property type="entry name" value="Chitin binding domain"/>
    <property type="match status" value="1"/>
</dbReference>
<dbReference type="GO" id="GO:0006508">
    <property type="term" value="P:proteolysis"/>
    <property type="evidence" value="ECO:0007669"/>
    <property type="project" value="UniProtKB-KW"/>
</dbReference>
<comment type="catalytic activity">
    <reaction evidence="1">
        <text>Random endo-hydrolysis of N-acetyl-beta-D-glucosaminide (1-&gt;4)-beta-linkages in chitin and chitodextrins.</text>
        <dbReference type="EC" id="3.2.1.14"/>
    </reaction>
</comment>
<dbReference type="Gene3D" id="2.40.10.10">
    <property type="entry name" value="Trypsin-like serine proteases"/>
    <property type="match status" value="1"/>
</dbReference>
<dbReference type="EC" id="3.2.1.14" evidence="2"/>
<evidence type="ECO:0000256" key="6">
    <source>
        <dbReference type="ARBA" id="ARBA00022825"/>
    </source>
</evidence>
<dbReference type="SMART" id="SM00494">
    <property type="entry name" value="ChtBD2"/>
    <property type="match status" value="1"/>
</dbReference>
<reference evidence="16" key="1">
    <citation type="submission" date="2025-08" db="UniProtKB">
        <authorList>
            <consortium name="RefSeq"/>
        </authorList>
    </citation>
    <scope>IDENTIFICATION</scope>
    <source>
        <tissue evidence="16">Gonad</tissue>
    </source>
</reference>
<accession>A0A6P4YD43</accession>
<dbReference type="AlphaFoldDB" id="A0A6P4YD43"/>
<evidence type="ECO:0000259" key="14">
    <source>
        <dbReference type="PROSITE" id="PS50940"/>
    </source>
</evidence>
<dbReference type="GO" id="GO:0008061">
    <property type="term" value="F:chitin binding"/>
    <property type="evidence" value="ECO:0007669"/>
    <property type="project" value="InterPro"/>
</dbReference>
<feature type="chain" id="PRO_5028081069" description="chitinase" evidence="11">
    <location>
        <begin position="23"/>
        <end position="436"/>
    </location>
</feature>
<dbReference type="InterPro" id="IPR035976">
    <property type="entry name" value="Sushi/SCR/CCP_sf"/>
</dbReference>
<dbReference type="InterPro" id="IPR001254">
    <property type="entry name" value="Trypsin_dom"/>
</dbReference>
<dbReference type="InterPro" id="IPR018114">
    <property type="entry name" value="TRYPSIN_HIS"/>
</dbReference>
<gene>
    <name evidence="16" type="primary">LOC109466747</name>
</gene>
<dbReference type="InterPro" id="IPR001314">
    <property type="entry name" value="Peptidase_S1A"/>
</dbReference>
<organism evidence="15 16">
    <name type="scientific">Branchiostoma belcheri</name>
    <name type="common">Amphioxus</name>
    <dbReference type="NCBI Taxonomy" id="7741"/>
    <lineage>
        <taxon>Eukaryota</taxon>
        <taxon>Metazoa</taxon>
        <taxon>Chordata</taxon>
        <taxon>Cephalochordata</taxon>
        <taxon>Leptocardii</taxon>
        <taxon>Amphioxiformes</taxon>
        <taxon>Branchiostomatidae</taxon>
        <taxon>Branchiostoma</taxon>
    </lineage>
</organism>
<dbReference type="PRINTS" id="PR00722">
    <property type="entry name" value="CHYMOTRYPSIN"/>
</dbReference>
<dbReference type="GeneID" id="109466747"/>
<evidence type="ECO:0000256" key="7">
    <source>
        <dbReference type="ARBA" id="ARBA00023024"/>
    </source>
</evidence>
<dbReference type="PANTHER" id="PTHR24252:SF7">
    <property type="entry name" value="HYALIN"/>
    <property type="match status" value="1"/>
</dbReference>
<dbReference type="InterPro" id="IPR033116">
    <property type="entry name" value="TRYPSIN_SER"/>
</dbReference>
<dbReference type="InterPro" id="IPR009003">
    <property type="entry name" value="Peptidase_S1_PA"/>
</dbReference>
<keyword evidence="5 10" id="KW-0378">Hydrolase</keyword>
<dbReference type="InterPro" id="IPR036508">
    <property type="entry name" value="Chitin-bd_dom_sf"/>
</dbReference>
<dbReference type="GO" id="GO:0006032">
    <property type="term" value="P:chitin catabolic process"/>
    <property type="evidence" value="ECO:0007669"/>
    <property type="project" value="UniProtKB-KW"/>
</dbReference>
<dbReference type="SMART" id="SM00032">
    <property type="entry name" value="CCP"/>
    <property type="match status" value="1"/>
</dbReference>
<sequence length="436" mass="47049">MSIKLATVLLVSVAVFASSSNAKPVQKSERAPPLWSCAGGHGLHPDPEDCGRFYQCSPGHRPFHLSCPTGLHFDPALLVCNWPGSLATPCASTLEETVDEEICPVPIPPSHGTMAGSDVSIGATYTFSCHPGYQLQGASSITCTEEGWSAEYPICHPIRCGKPAIRSRGATKNRIVGGHEVVPGSQPWVVSFQHPLYPLPKFNLCGGSLIAPNLVVTAAHCFRPLNVKPQVGWVAHLAEHNLYEDEGREQNITVQDIMVHEDFSYDVLTNDIALVRLSQPAKMNDYVSPICLPEEGEKVEQNALCTSVGWGYTKPLAYGEMQTGELQSPTLQEIEIPVVSNEKCSTKLPDYEIYPEQMCAGYEEGGIDTCVGDSGGPLACNDGSGRMTIQGITSFGDKGTCAQPAKPGVYSRVSAFVSWIREHVTDKEWAAIGSYV</sequence>
<dbReference type="GO" id="GO:0008843">
    <property type="term" value="F:endochitinase activity"/>
    <property type="evidence" value="ECO:0007669"/>
    <property type="project" value="UniProtKB-EC"/>
</dbReference>
<dbReference type="PROSITE" id="PS50940">
    <property type="entry name" value="CHIT_BIND_II"/>
    <property type="match status" value="1"/>
</dbReference>
<feature type="domain" description="Sushi" evidence="13">
    <location>
        <begin position="101"/>
        <end position="157"/>
    </location>
</feature>
<comment type="caution">
    <text evidence="9">Lacks conserved residue(s) required for the propagation of feature annotation.</text>
</comment>
<dbReference type="SUPFAM" id="SSF57625">
    <property type="entry name" value="Invertebrate chitin-binding proteins"/>
    <property type="match status" value="1"/>
</dbReference>
<name>A0A6P4YD43_BRABE</name>
<evidence type="ECO:0000256" key="11">
    <source>
        <dbReference type="SAM" id="SignalP"/>
    </source>
</evidence>
<evidence type="ECO:0000259" key="12">
    <source>
        <dbReference type="PROSITE" id="PS50240"/>
    </source>
</evidence>
<keyword evidence="8" id="KW-1015">Disulfide bond</keyword>
<evidence type="ECO:0000256" key="10">
    <source>
        <dbReference type="RuleBase" id="RU363034"/>
    </source>
</evidence>
<dbReference type="KEGG" id="bbel:109466747"/>
<dbReference type="OrthoDB" id="9985152at2759"/>
<keyword evidence="6 10" id="KW-0720">Serine protease</keyword>
<keyword evidence="9" id="KW-0768">Sushi</keyword>
<dbReference type="CDD" id="cd00190">
    <property type="entry name" value="Tryp_SPc"/>
    <property type="match status" value="1"/>
</dbReference>
<evidence type="ECO:0000313" key="15">
    <source>
        <dbReference type="Proteomes" id="UP000515135"/>
    </source>
</evidence>
<dbReference type="PROSITE" id="PS50240">
    <property type="entry name" value="TRYPSIN_DOM"/>
    <property type="match status" value="1"/>
</dbReference>
<dbReference type="CDD" id="cd00033">
    <property type="entry name" value="CCP"/>
    <property type="match status" value="1"/>
</dbReference>
<dbReference type="GO" id="GO:0005576">
    <property type="term" value="C:extracellular region"/>
    <property type="evidence" value="ECO:0007669"/>
    <property type="project" value="InterPro"/>
</dbReference>
<keyword evidence="7" id="KW-0624">Polysaccharide degradation</keyword>
<proteinExistence type="predicted"/>
<dbReference type="Pfam" id="PF00089">
    <property type="entry name" value="Trypsin"/>
    <property type="match status" value="1"/>
</dbReference>
<dbReference type="Pfam" id="PF01607">
    <property type="entry name" value="CBM_14"/>
    <property type="match status" value="1"/>
</dbReference>
<keyword evidence="15" id="KW-1185">Reference proteome</keyword>
<protein>
    <recommendedName>
        <fullName evidence="2">chitinase</fullName>
        <ecNumber evidence="2">3.2.1.14</ecNumber>
    </recommendedName>
</protein>
<dbReference type="SMART" id="SM00020">
    <property type="entry name" value="Tryp_SPc"/>
    <property type="match status" value="1"/>
</dbReference>
<dbReference type="PROSITE" id="PS50923">
    <property type="entry name" value="SUSHI"/>
    <property type="match status" value="1"/>
</dbReference>
<evidence type="ECO:0000256" key="1">
    <source>
        <dbReference type="ARBA" id="ARBA00000822"/>
    </source>
</evidence>
<feature type="domain" description="Peptidase S1" evidence="12">
    <location>
        <begin position="175"/>
        <end position="425"/>
    </location>
</feature>
<evidence type="ECO:0000256" key="3">
    <source>
        <dbReference type="ARBA" id="ARBA00022670"/>
    </source>
</evidence>
<evidence type="ECO:0000256" key="9">
    <source>
        <dbReference type="PROSITE-ProRule" id="PRU00302"/>
    </source>
</evidence>
<dbReference type="Gene3D" id="2.10.70.10">
    <property type="entry name" value="Complement Module, domain 1"/>
    <property type="match status" value="1"/>
</dbReference>
<keyword evidence="7" id="KW-0119">Carbohydrate metabolism</keyword>
<dbReference type="PROSITE" id="PS00134">
    <property type="entry name" value="TRYPSIN_HIS"/>
    <property type="match status" value="1"/>
</dbReference>
<evidence type="ECO:0000256" key="4">
    <source>
        <dbReference type="ARBA" id="ARBA00022729"/>
    </source>
</evidence>
<keyword evidence="3 10" id="KW-0645">Protease</keyword>
<dbReference type="FunFam" id="2.40.10.10:FF:000120">
    <property type="entry name" value="Putative serine protease"/>
    <property type="match status" value="1"/>
</dbReference>
<evidence type="ECO:0000313" key="16">
    <source>
        <dbReference type="RefSeq" id="XP_019620079.1"/>
    </source>
</evidence>
<dbReference type="SUPFAM" id="SSF50494">
    <property type="entry name" value="Trypsin-like serine proteases"/>
    <property type="match status" value="1"/>
</dbReference>